<accession>A0A1B6M3Y1</accession>
<proteinExistence type="predicted"/>
<evidence type="ECO:0000313" key="1">
    <source>
        <dbReference type="EMBL" id="JAT30637.1"/>
    </source>
</evidence>
<organism evidence="1">
    <name type="scientific">Graphocephala atropunctata</name>
    <dbReference type="NCBI Taxonomy" id="36148"/>
    <lineage>
        <taxon>Eukaryota</taxon>
        <taxon>Metazoa</taxon>
        <taxon>Ecdysozoa</taxon>
        <taxon>Arthropoda</taxon>
        <taxon>Hexapoda</taxon>
        <taxon>Insecta</taxon>
        <taxon>Pterygota</taxon>
        <taxon>Neoptera</taxon>
        <taxon>Paraneoptera</taxon>
        <taxon>Hemiptera</taxon>
        <taxon>Auchenorrhyncha</taxon>
        <taxon>Membracoidea</taxon>
        <taxon>Cicadellidae</taxon>
        <taxon>Cicadellinae</taxon>
        <taxon>Cicadellini</taxon>
        <taxon>Graphocephala</taxon>
    </lineage>
</organism>
<sequence>MRKVVVAINVLPTGKAAGLDQIFPEFLKICSSKTRNWPLTIKKKILATGELSSTFKRSKIVTVLKSNKDPECVGVDVGCWNWKFLFAMFMTATVTEPLQRQSRQFHAVIDVPVEQERDQTFHLDLLRVLCLRLQQSEQGLELERNVESTSTATIK</sequence>
<protein>
    <submittedName>
        <fullName evidence="1">Uncharacterized protein</fullName>
    </submittedName>
</protein>
<name>A0A1B6M3Y1_9HEMI</name>
<dbReference type="AlphaFoldDB" id="A0A1B6M3Y1"/>
<reference evidence="1" key="1">
    <citation type="submission" date="2015-11" db="EMBL/GenBank/DDBJ databases">
        <title>De novo transcriptome assembly of four potential Pierce s Disease insect vectors from Arizona vineyards.</title>
        <authorList>
            <person name="Tassone E.E."/>
        </authorList>
    </citation>
    <scope>NUCLEOTIDE SEQUENCE</scope>
</reference>
<gene>
    <name evidence="1" type="ORF">g.18358</name>
</gene>
<dbReference type="EMBL" id="GEBQ01009340">
    <property type="protein sequence ID" value="JAT30637.1"/>
    <property type="molecule type" value="Transcribed_RNA"/>
</dbReference>